<organism evidence="16 17">
    <name type="scientific">Pisolithus microcarpus 441</name>
    <dbReference type="NCBI Taxonomy" id="765257"/>
    <lineage>
        <taxon>Eukaryota</taxon>
        <taxon>Fungi</taxon>
        <taxon>Dikarya</taxon>
        <taxon>Basidiomycota</taxon>
        <taxon>Agaricomycotina</taxon>
        <taxon>Agaricomycetes</taxon>
        <taxon>Agaricomycetidae</taxon>
        <taxon>Boletales</taxon>
        <taxon>Sclerodermatineae</taxon>
        <taxon>Pisolithaceae</taxon>
        <taxon>Pisolithus</taxon>
    </lineage>
</organism>
<dbReference type="InterPro" id="IPR003107">
    <property type="entry name" value="HAT"/>
</dbReference>
<dbReference type="GO" id="GO:0071014">
    <property type="term" value="C:post-mRNA release spliceosomal complex"/>
    <property type="evidence" value="ECO:0007669"/>
    <property type="project" value="TreeGrafter"/>
</dbReference>
<evidence type="ECO:0000256" key="11">
    <source>
        <dbReference type="ARBA" id="ARBA00067212"/>
    </source>
</evidence>
<evidence type="ECO:0000256" key="9">
    <source>
        <dbReference type="ARBA" id="ARBA00037272"/>
    </source>
</evidence>
<evidence type="ECO:0000256" key="1">
    <source>
        <dbReference type="ARBA" id="ARBA00004123"/>
    </source>
</evidence>
<comment type="similarity">
    <text evidence="2">Belongs to the crooked-neck family.</text>
</comment>
<comment type="function">
    <text evidence="9">Involved in pre-mRNA splicing and cell cycle progression.</text>
</comment>
<dbReference type="SMART" id="SM00386">
    <property type="entry name" value="HAT"/>
    <property type="match status" value="12"/>
</dbReference>
<dbReference type="FunFam" id="1.25.40.10:FF:000038">
    <property type="entry name" value="Putative pre-mRNA-splicing factor SYF1"/>
    <property type="match status" value="1"/>
</dbReference>
<dbReference type="Gene3D" id="1.25.40.10">
    <property type="entry name" value="Tetratricopeptide repeat domain"/>
    <property type="match status" value="4"/>
</dbReference>
<dbReference type="Proteomes" id="UP000054018">
    <property type="component" value="Unassembled WGS sequence"/>
</dbReference>
<keyword evidence="8" id="KW-0539">Nucleus</keyword>
<dbReference type="Pfam" id="PF23231">
    <property type="entry name" value="HAT_Syf1_CNRKL1_C"/>
    <property type="match status" value="1"/>
</dbReference>
<keyword evidence="4" id="KW-0507">mRNA processing</keyword>
<dbReference type="STRING" id="765257.A0A0C9Z6Z0"/>
<dbReference type="InterPro" id="IPR045075">
    <property type="entry name" value="Syf1-like"/>
</dbReference>
<dbReference type="InterPro" id="IPR055433">
    <property type="entry name" value="HAT_Syf1-like_N"/>
</dbReference>
<accession>A0A0C9Z6Z0</accession>
<evidence type="ECO:0000256" key="10">
    <source>
        <dbReference type="ARBA" id="ARBA00039472"/>
    </source>
</evidence>
<name>A0A0C9Z6Z0_9AGAM</name>
<evidence type="ECO:0000259" key="15">
    <source>
        <dbReference type="Pfam" id="PF23233"/>
    </source>
</evidence>
<comment type="subunit">
    <text evidence="3">Associated with the spliceosome.</text>
</comment>
<evidence type="ECO:0000256" key="12">
    <source>
        <dbReference type="SAM" id="MobiDB-lite"/>
    </source>
</evidence>
<dbReference type="HOGENOM" id="CLU_007736_1_0_1"/>
<dbReference type="PANTHER" id="PTHR11246:SF5">
    <property type="entry name" value="PRE-MRNA-SPLICING FACTOR SYF1"/>
    <property type="match status" value="1"/>
</dbReference>
<keyword evidence="7" id="KW-0508">mRNA splicing</keyword>
<evidence type="ECO:0000256" key="6">
    <source>
        <dbReference type="ARBA" id="ARBA00022737"/>
    </source>
</evidence>
<dbReference type="EMBL" id="KN833712">
    <property type="protein sequence ID" value="KIK24971.1"/>
    <property type="molecule type" value="Genomic_DNA"/>
</dbReference>
<evidence type="ECO:0000256" key="7">
    <source>
        <dbReference type="ARBA" id="ARBA00023187"/>
    </source>
</evidence>
<evidence type="ECO:0000259" key="13">
    <source>
        <dbReference type="Pfam" id="PF23220"/>
    </source>
</evidence>
<dbReference type="InterPro" id="IPR011990">
    <property type="entry name" value="TPR-like_helical_dom_sf"/>
</dbReference>
<comment type="subcellular location">
    <subcellularLocation>
        <location evidence="1">Nucleus</location>
    </subcellularLocation>
</comment>
<dbReference type="GO" id="GO:0000349">
    <property type="term" value="P:generation of catalytic spliceosome for first transesterification step"/>
    <property type="evidence" value="ECO:0007669"/>
    <property type="project" value="TreeGrafter"/>
</dbReference>
<keyword evidence="17" id="KW-1185">Reference proteome</keyword>
<gene>
    <name evidence="16" type="ORF">PISMIDRAFT_369234</name>
</gene>
<evidence type="ECO:0000256" key="8">
    <source>
        <dbReference type="ARBA" id="ARBA00023242"/>
    </source>
</evidence>
<sequence length="1012" mass="115500">MPSIAEKSMALDELSFYFPLTLPVPSPKTHPDLLTINDVQREEDLLRNPASFRAWWTAIHNTREAFNTQLKAERRSNTANDARTQLLGPLATPLARRSLQCLTYLYESALAQLPGSFKLWKSYLQMRMSYVLGSPIHKKRAGGRKKFAEMKDAIEEEREYSEEWDGGLDGVVGLEEWKSLVATYERVLMWLPKLPRLWLMYFSIFSHPLCPPIISHTHARRTFDRALRTLPPSLHGRIWMRYLLWAEDRGGVTMVAVYRRYLTADPSLTEHYASLLLNPSDSAPRPLEAAKLLLSLARRAARGEYVSPEGKSPYQLLGDFLDVVERFAEEVGLDVNDTVESNAADARADAEAKEKDKEEPASVGGNLVRVGGPPVPVTTDGKPLPVYDEDEDPLSKRKLNIELIVRKDGLEVYKDQAGRLWTGLATYWIKRGEFDRAKTTFEAGIASVLTIRDFTQIFQAYTEFCESIVSAMMEGLENPDEDEDEEDVKETEREVDIRMKEFDELINRRPFLVNDVLLRRNPNDVQEWEKRVALWGDDDEKVAETYTQALQTISPRKATANLFRLYINFARYYEEGGASGTAEPDLDSARKILEKATKVNFKTVEDLAEIWCEWAEMELRHENYDEAIRVMQRAAAIPKNTKINYHDHVRLRTPLIKCVADLPQSLPVQARLFKSLKLWSFYVDLEESIGTVESTKAVYDKIMELKIANAQIIVNYAAFLEENGYWEDSFKVYERGTEVFTYPISFEIWNIYLSKFIKRYGGTKLERARDLFEQALEKCPPKASKPLFLMYSQLEEDYGLAKRAMAIYERATQVVADEDKFEMYTIYIAKATANYGLPATRPIYERAIEVLPAKQTAEMCLRFAALERKLGEIDRARAIYAHASQFCDPRVNTKFWTEWNSFEIETGSEDTFREMLRIKRSVQAQFNTEASYLAAQTLSTKRNNGDAQEASPQPSDPMAAAEQQAGGTKGPSFVAAKNTTLPRLDGSPSETPQTAKQPEVNADEIQISDEEV</sequence>
<feature type="compositionally biased region" description="Low complexity" evidence="12">
    <location>
        <begin position="361"/>
        <end position="383"/>
    </location>
</feature>
<dbReference type="InterPro" id="IPR056350">
    <property type="entry name" value="HAT_Syf1_central"/>
</dbReference>
<evidence type="ECO:0000256" key="3">
    <source>
        <dbReference type="ARBA" id="ARBA00011524"/>
    </source>
</evidence>
<feature type="compositionally biased region" description="Polar residues" evidence="12">
    <location>
        <begin position="940"/>
        <end position="953"/>
    </location>
</feature>
<feature type="compositionally biased region" description="Basic and acidic residues" evidence="12">
    <location>
        <begin position="346"/>
        <end position="360"/>
    </location>
</feature>
<evidence type="ECO:0000256" key="2">
    <source>
        <dbReference type="ARBA" id="ARBA00008644"/>
    </source>
</evidence>
<evidence type="ECO:0000256" key="4">
    <source>
        <dbReference type="ARBA" id="ARBA00022664"/>
    </source>
</evidence>
<feature type="domain" description="Pre-mRNA-splicing factor SYF1 central HAT repeats" evidence="13">
    <location>
        <begin position="396"/>
        <end position="553"/>
    </location>
</feature>
<feature type="domain" description="Pre-mRNA-splicing factor Syf1-like N-terminal HAT-repeats" evidence="15">
    <location>
        <begin position="175"/>
        <end position="266"/>
    </location>
</feature>
<proteinExistence type="inferred from homology"/>
<dbReference type="InterPro" id="IPR055430">
    <property type="entry name" value="HAT_Syf1_CNRKL1_C"/>
</dbReference>
<dbReference type="GO" id="GO:0071007">
    <property type="term" value="C:U2-type catalytic step 2 spliceosome"/>
    <property type="evidence" value="ECO:0007669"/>
    <property type="project" value="TreeGrafter"/>
</dbReference>
<dbReference type="PANTHER" id="PTHR11246">
    <property type="entry name" value="PRE-MRNA SPLICING FACTOR"/>
    <property type="match status" value="1"/>
</dbReference>
<evidence type="ECO:0000313" key="17">
    <source>
        <dbReference type="Proteomes" id="UP000054018"/>
    </source>
</evidence>
<protein>
    <recommendedName>
        <fullName evidence="10">Pre-mRNA-splicing factor SYF1</fullName>
    </recommendedName>
    <alternativeName>
        <fullName evidence="11">Pre-mRNA-splicing factor syf1</fullName>
    </alternativeName>
</protein>
<dbReference type="OrthoDB" id="10067343at2759"/>
<feature type="region of interest" description="Disordered" evidence="12">
    <location>
        <begin position="940"/>
        <end position="1012"/>
    </location>
</feature>
<dbReference type="AlphaFoldDB" id="A0A0C9Z6Z0"/>
<keyword evidence="6" id="KW-0677">Repeat</keyword>
<reference evidence="16 17" key="1">
    <citation type="submission" date="2014-04" db="EMBL/GenBank/DDBJ databases">
        <authorList>
            <consortium name="DOE Joint Genome Institute"/>
            <person name="Kuo A."/>
            <person name="Kohler A."/>
            <person name="Costa M.D."/>
            <person name="Nagy L.G."/>
            <person name="Floudas D."/>
            <person name="Copeland A."/>
            <person name="Barry K.W."/>
            <person name="Cichocki N."/>
            <person name="Veneault-Fourrey C."/>
            <person name="LaButti K."/>
            <person name="Lindquist E.A."/>
            <person name="Lipzen A."/>
            <person name="Lundell T."/>
            <person name="Morin E."/>
            <person name="Murat C."/>
            <person name="Sun H."/>
            <person name="Tunlid A."/>
            <person name="Henrissat B."/>
            <person name="Grigoriev I.V."/>
            <person name="Hibbett D.S."/>
            <person name="Martin F."/>
            <person name="Nordberg H.P."/>
            <person name="Cantor M.N."/>
            <person name="Hua S.X."/>
        </authorList>
    </citation>
    <scope>NUCLEOTIDE SEQUENCE [LARGE SCALE GENOMIC DNA]</scope>
    <source>
        <strain evidence="16 17">441</strain>
    </source>
</reference>
<evidence type="ECO:0000313" key="16">
    <source>
        <dbReference type="EMBL" id="KIK24971.1"/>
    </source>
</evidence>
<dbReference type="Pfam" id="PF23220">
    <property type="entry name" value="HAT_Syf1_M"/>
    <property type="match status" value="1"/>
</dbReference>
<dbReference type="FunFam" id="1.25.40.10:FF:000023">
    <property type="entry name" value="Pre-mRNA-splicing factor SYF1"/>
    <property type="match status" value="1"/>
</dbReference>
<evidence type="ECO:0000256" key="5">
    <source>
        <dbReference type="ARBA" id="ARBA00022728"/>
    </source>
</evidence>
<feature type="domain" description="Pre-mRNA-splicing factor Syf1/CRNKL1-like C-terminal HAT-repeats" evidence="14">
    <location>
        <begin position="555"/>
        <end position="965"/>
    </location>
</feature>
<feature type="region of interest" description="Disordered" evidence="12">
    <location>
        <begin position="342"/>
        <end position="390"/>
    </location>
</feature>
<evidence type="ECO:0000259" key="14">
    <source>
        <dbReference type="Pfam" id="PF23231"/>
    </source>
</evidence>
<dbReference type="FunFam" id="1.25.40.10:FF:000137">
    <property type="entry name" value="Pre-mRNA-splicing factor syf1"/>
    <property type="match status" value="1"/>
</dbReference>
<reference evidence="17" key="2">
    <citation type="submission" date="2015-01" db="EMBL/GenBank/DDBJ databases">
        <title>Evolutionary Origins and Diversification of the Mycorrhizal Mutualists.</title>
        <authorList>
            <consortium name="DOE Joint Genome Institute"/>
            <consortium name="Mycorrhizal Genomics Consortium"/>
            <person name="Kohler A."/>
            <person name="Kuo A."/>
            <person name="Nagy L.G."/>
            <person name="Floudas D."/>
            <person name="Copeland A."/>
            <person name="Barry K.W."/>
            <person name="Cichocki N."/>
            <person name="Veneault-Fourrey C."/>
            <person name="LaButti K."/>
            <person name="Lindquist E.A."/>
            <person name="Lipzen A."/>
            <person name="Lundell T."/>
            <person name="Morin E."/>
            <person name="Murat C."/>
            <person name="Riley R."/>
            <person name="Ohm R."/>
            <person name="Sun H."/>
            <person name="Tunlid A."/>
            <person name="Henrissat B."/>
            <person name="Grigoriev I.V."/>
            <person name="Hibbett D.S."/>
            <person name="Martin F."/>
        </authorList>
    </citation>
    <scope>NUCLEOTIDE SEQUENCE [LARGE SCALE GENOMIC DNA]</scope>
    <source>
        <strain evidence="17">441</strain>
    </source>
</reference>
<keyword evidence="5" id="KW-0747">Spliceosome</keyword>
<dbReference type="SUPFAM" id="SSF48452">
    <property type="entry name" value="TPR-like"/>
    <property type="match status" value="4"/>
</dbReference>
<dbReference type="Pfam" id="PF23233">
    <property type="entry name" value="HAT_Syf1_CNRKL1_N"/>
    <property type="match status" value="1"/>
</dbReference>
<dbReference type="GO" id="GO:0000974">
    <property type="term" value="C:Prp19 complex"/>
    <property type="evidence" value="ECO:0007669"/>
    <property type="project" value="TreeGrafter"/>
</dbReference>